<dbReference type="AlphaFoldDB" id="A0A453BFW9"/>
<reference evidence="2" key="1">
    <citation type="journal article" date="2014" name="Science">
        <title>Ancient hybridizations among the ancestral genomes of bread wheat.</title>
        <authorList>
            <consortium name="International Wheat Genome Sequencing Consortium,"/>
            <person name="Marcussen T."/>
            <person name="Sandve S.R."/>
            <person name="Heier L."/>
            <person name="Spannagl M."/>
            <person name="Pfeifer M."/>
            <person name="Jakobsen K.S."/>
            <person name="Wulff B.B."/>
            <person name="Steuernagel B."/>
            <person name="Mayer K.F."/>
            <person name="Olsen O.A."/>
        </authorList>
    </citation>
    <scope>NUCLEOTIDE SEQUENCE [LARGE SCALE GENOMIC DNA]</scope>
    <source>
        <strain evidence="2">cv. AL8/78</strain>
    </source>
</reference>
<sequence length="92" mass="10074">PKAAPLEPASADGSCPWAGSTQFLDPGLSRGHRANPRCRRHDLLVATPRGADDLCPLRLQADTVHFGANTRCRTGTHTMALKVFRRAWYFCG</sequence>
<reference evidence="1" key="4">
    <citation type="submission" date="2019-03" db="UniProtKB">
        <authorList>
            <consortium name="EnsemblPlants"/>
        </authorList>
    </citation>
    <scope>IDENTIFICATION</scope>
</reference>
<name>A0A453BFW9_AEGTS</name>
<reference evidence="1" key="5">
    <citation type="journal article" date="2021" name="G3 (Bethesda)">
        <title>Aegilops tauschii genome assembly Aet v5.0 features greater sequence contiguity and improved annotation.</title>
        <authorList>
            <person name="Wang L."/>
            <person name="Zhu T."/>
            <person name="Rodriguez J.C."/>
            <person name="Deal K.R."/>
            <person name="Dubcovsky J."/>
            <person name="McGuire P.E."/>
            <person name="Lux T."/>
            <person name="Spannagl M."/>
            <person name="Mayer K.F.X."/>
            <person name="Baldrich P."/>
            <person name="Meyers B.C."/>
            <person name="Huo N."/>
            <person name="Gu Y.Q."/>
            <person name="Zhou H."/>
            <person name="Devos K.M."/>
            <person name="Bennetzen J.L."/>
            <person name="Unver T."/>
            <person name="Budak H."/>
            <person name="Gulick P.J."/>
            <person name="Galiba G."/>
            <person name="Kalapos B."/>
            <person name="Nelson D.R."/>
            <person name="Li P."/>
            <person name="You F.M."/>
            <person name="Luo M.C."/>
            <person name="Dvorak J."/>
        </authorList>
    </citation>
    <scope>NUCLEOTIDE SEQUENCE [LARGE SCALE GENOMIC DNA]</scope>
    <source>
        <strain evidence="1">cv. AL8/78</strain>
    </source>
</reference>
<dbReference type="Gramene" id="AET2Gv20489500.15">
    <property type="protein sequence ID" value="AET2Gv20489500.15"/>
    <property type="gene ID" value="AET2Gv20489500"/>
</dbReference>
<reference evidence="1" key="3">
    <citation type="journal article" date="2017" name="Nature">
        <title>Genome sequence of the progenitor of the wheat D genome Aegilops tauschii.</title>
        <authorList>
            <person name="Luo M.C."/>
            <person name="Gu Y.Q."/>
            <person name="Puiu D."/>
            <person name="Wang H."/>
            <person name="Twardziok S.O."/>
            <person name="Deal K.R."/>
            <person name="Huo N."/>
            <person name="Zhu T."/>
            <person name="Wang L."/>
            <person name="Wang Y."/>
            <person name="McGuire P.E."/>
            <person name="Liu S."/>
            <person name="Long H."/>
            <person name="Ramasamy R.K."/>
            <person name="Rodriguez J.C."/>
            <person name="Van S.L."/>
            <person name="Yuan L."/>
            <person name="Wang Z."/>
            <person name="Xia Z."/>
            <person name="Xiao L."/>
            <person name="Anderson O.D."/>
            <person name="Ouyang S."/>
            <person name="Liang Y."/>
            <person name="Zimin A.V."/>
            <person name="Pertea G."/>
            <person name="Qi P."/>
            <person name="Bennetzen J.L."/>
            <person name="Dai X."/>
            <person name="Dawson M.W."/>
            <person name="Muller H.G."/>
            <person name="Kugler K."/>
            <person name="Rivarola-Duarte L."/>
            <person name="Spannagl M."/>
            <person name="Mayer K.F.X."/>
            <person name="Lu F.H."/>
            <person name="Bevan M.W."/>
            <person name="Leroy P."/>
            <person name="Li P."/>
            <person name="You F.M."/>
            <person name="Sun Q."/>
            <person name="Liu Z."/>
            <person name="Lyons E."/>
            <person name="Wicker T."/>
            <person name="Salzberg S.L."/>
            <person name="Devos K.M."/>
            <person name="Dvorak J."/>
        </authorList>
    </citation>
    <scope>NUCLEOTIDE SEQUENCE [LARGE SCALE GENOMIC DNA]</scope>
    <source>
        <strain evidence="1">cv. AL8/78</strain>
    </source>
</reference>
<dbReference type="Proteomes" id="UP000015105">
    <property type="component" value="Chromosome 2D"/>
</dbReference>
<proteinExistence type="predicted"/>
<organism evidence="1 2">
    <name type="scientific">Aegilops tauschii subsp. strangulata</name>
    <name type="common">Goatgrass</name>
    <dbReference type="NCBI Taxonomy" id="200361"/>
    <lineage>
        <taxon>Eukaryota</taxon>
        <taxon>Viridiplantae</taxon>
        <taxon>Streptophyta</taxon>
        <taxon>Embryophyta</taxon>
        <taxon>Tracheophyta</taxon>
        <taxon>Spermatophyta</taxon>
        <taxon>Magnoliopsida</taxon>
        <taxon>Liliopsida</taxon>
        <taxon>Poales</taxon>
        <taxon>Poaceae</taxon>
        <taxon>BOP clade</taxon>
        <taxon>Pooideae</taxon>
        <taxon>Triticodae</taxon>
        <taxon>Triticeae</taxon>
        <taxon>Triticinae</taxon>
        <taxon>Aegilops</taxon>
    </lineage>
</organism>
<accession>A0A453BFW9</accession>
<evidence type="ECO:0000313" key="2">
    <source>
        <dbReference type="Proteomes" id="UP000015105"/>
    </source>
</evidence>
<protein>
    <submittedName>
        <fullName evidence="1">Uncharacterized protein</fullName>
    </submittedName>
</protein>
<dbReference type="EnsemblPlants" id="AET2Gv20489500.15">
    <property type="protein sequence ID" value="AET2Gv20489500.15"/>
    <property type="gene ID" value="AET2Gv20489500"/>
</dbReference>
<keyword evidence="2" id="KW-1185">Reference proteome</keyword>
<reference evidence="2" key="2">
    <citation type="journal article" date="2017" name="Nat. Plants">
        <title>The Aegilops tauschii genome reveals multiple impacts of transposons.</title>
        <authorList>
            <person name="Zhao G."/>
            <person name="Zou C."/>
            <person name="Li K."/>
            <person name="Wang K."/>
            <person name="Li T."/>
            <person name="Gao L."/>
            <person name="Zhang X."/>
            <person name="Wang H."/>
            <person name="Yang Z."/>
            <person name="Liu X."/>
            <person name="Jiang W."/>
            <person name="Mao L."/>
            <person name="Kong X."/>
            <person name="Jiao Y."/>
            <person name="Jia J."/>
        </authorList>
    </citation>
    <scope>NUCLEOTIDE SEQUENCE [LARGE SCALE GENOMIC DNA]</scope>
    <source>
        <strain evidence="2">cv. AL8/78</strain>
    </source>
</reference>
<evidence type="ECO:0000313" key="1">
    <source>
        <dbReference type="EnsemblPlants" id="AET2Gv20489500.15"/>
    </source>
</evidence>